<evidence type="ECO:0008006" key="4">
    <source>
        <dbReference type="Google" id="ProtNLM"/>
    </source>
</evidence>
<organism evidence="2 3">
    <name type="scientific">Candidatus Kuenenbacteria bacterium CG10_big_fil_rev_8_21_14_0_10_36_11</name>
    <dbReference type="NCBI Taxonomy" id="1974618"/>
    <lineage>
        <taxon>Bacteria</taxon>
        <taxon>Candidatus Kueneniibacteriota</taxon>
    </lineage>
</organism>
<keyword evidence="1" id="KW-0812">Transmembrane</keyword>
<sequence>MTKGTPMDFNNFFQSKIFKAIVFTIAVLIIFLTGLKAGTFIGFRKANFSYRWSDNYQRNFAGPKGGFFVNFRDDFKNRDFIQSAGVFGQIIKIENDKLIIIGKNNAETIVLITDKTIINRFQETISVADLKIDDAAVIIGEPNNAGQIEARLIRVMPAPPR</sequence>
<accession>A0A2M6WBC8</accession>
<dbReference type="Proteomes" id="UP000231464">
    <property type="component" value="Unassembled WGS sequence"/>
</dbReference>
<evidence type="ECO:0000313" key="3">
    <source>
        <dbReference type="Proteomes" id="UP000231464"/>
    </source>
</evidence>
<proteinExistence type="predicted"/>
<feature type="transmembrane region" description="Helical" evidence="1">
    <location>
        <begin position="20"/>
        <end position="43"/>
    </location>
</feature>
<keyword evidence="1" id="KW-0472">Membrane</keyword>
<evidence type="ECO:0000256" key="1">
    <source>
        <dbReference type="SAM" id="Phobius"/>
    </source>
</evidence>
<dbReference type="AlphaFoldDB" id="A0A2M6WBC8"/>
<evidence type="ECO:0000313" key="2">
    <source>
        <dbReference type="EMBL" id="PIT90110.1"/>
    </source>
</evidence>
<name>A0A2M6WBC8_9BACT</name>
<protein>
    <recommendedName>
        <fullName evidence="4">DUF5666 domain-containing protein</fullName>
    </recommendedName>
</protein>
<comment type="caution">
    <text evidence="2">The sequence shown here is derived from an EMBL/GenBank/DDBJ whole genome shotgun (WGS) entry which is preliminary data.</text>
</comment>
<gene>
    <name evidence="2" type="ORF">COU23_00345</name>
</gene>
<keyword evidence="1" id="KW-1133">Transmembrane helix</keyword>
<dbReference type="EMBL" id="PFBP01000004">
    <property type="protein sequence ID" value="PIT90110.1"/>
    <property type="molecule type" value="Genomic_DNA"/>
</dbReference>
<reference evidence="3" key="1">
    <citation type="submission" date="2017-09" db="EMBL/GenBank/DDBJ databases">
        <title>Depth-based differentiation of microbial function through sediment-hosted aquifers and enrichment of novel symbionts in the deep terrestrial subsurface.</title>
        <authorList>
            <person name="Probst A.J."/>
            <person name="Ladd B."/>
            <person name="Jarett J.K."/>
            <person name="Geller-Mcgrath D.E."/>
            <person name="Sieber C.M.K."/>
            <person name="Emerson J.B."/>
            <person name="Anantharaman K."/>
            <person name="Thomas B.C."/>
            <person name="Malmstrom R."/>
            <person name="Stieglmeier M."/>
            <person name="Klingl A."/>
            <person name="Woyke T."/>
            <person name="Ryan C.M."/>
            <person name="Banfield J.F."/>
        </authorList>
    </citation>
    <scope>NUCLEOTIDE SEQUENCE [LARGE SCALE GENOMIC DNA]</scope>
</reference>